<organism evidence="2 3">
    <name type="scientific">Tritrichomonas musculus</name>
    <dbReference type="NCBI Taxonomy" id="1915356"/>
    <lineage>
        <taxon>Eukaryota</taxon>
        <taxon>Metamonada</taxon>
        <taxon>Parabasalia</taxon>
        <taxon>Tritrichomonadida</taxon>
        <taxon>Tritrichomonadidae</taxon>
        <taxon>Tritrichomonas</taxon>
    </lineage>
</organism>
<feature type="compositionally biased region" description="Basic and acidic residues" evidence="1">
    <location>
        <begin position="72"/>
        <end position="81"/>
    </location>
</feature>
<accession>A0ABR2JWI9</accession>
<feature type="compositionally biased region" description="Acidic residues" evidence="1">
    <location>
        <begin position="141"/>
        <end position="153"/>
    </location>
</feature>
<reference evidence="2 3" key="1">
    <citation type="submission" date="2024-04" db="EMBL/GenBank/DDBJ databases">
        <title>Tritrichomonas musculus Genome.</title>
        <authorList>
            <person name="Alves-Ferreira E."/>
            <person name="Grigg M."/>
            <person name="Lorenzi H."/>
            <person name="Galac M."/>
        </authorList>
    </citation>
    <scope>NUCLEOTIDE SEQUENCE [LARGE SCALE GENOMIC DNA]</scope>
    <source>
        <strain evidence="2 3">EAF2021</strain>
    </source>
</reference>
<comment type="caution">
    <text evidence="2">The sequence shown here is derived from an EMBL/GenBank/DDBJ whole genome shotgun (WGS) entry which is preliminary data.</text>
</comment>
<sequence>MMQFVPSRTDLEQALRKAKVQVVTAPPGRSPEIEKIHDIFLNTPIPPEIFENYRSGNKTPKPQPAQPKPRKQRDLQAELRELNLIPAANEGPKRGSGTIFPQQEAPGFPGMPAVPLFNRPHIQPRNRRADPNNMDPNNYEDFQENEEEEEENHEGENQNDGLDE</sequence>
<evidence type="ECO:0000313" key="3">
    <source>
        <dbReference type="Proteomes" id="UP001470230"/>
    </source>
</evidence>
<feature type="region of interest" description="Disordered" evidence="1">
    <location>
        <begin position="47"/>
        <end position="164"/>
    </location>
</feature>
<protein>
    <submittedName>
        <fullName evidence="2">Uncharacterized protein</fullName>
    </submittedName>
</protein>
<keyword evidence="3" id="KW-1185">Reference proteome</keyword>
<evidence type="ECO:0000256" key="1">
    <source>
        <dbReference type="SAM" id="MobiDB-lite"/>
    </source>
</evidence>
<dbReference type="Proteomes" id="UP001470230">
    <property type="component" value="Unassembled WGS sequence"/>
</dbReference>
<evidence type="ECO:0000313" key="2">
    <source>
        <dbReference type="EMBL" id="KAK8883126.1"/>
    </source>
</evidence>
<gene>
    <name evidence="2" type="ORF">M9Y10_045774</name>
</gene>
<dbReference type="EMBL" id="JAPFFF010000009">
    <property type="protein sequence ID" value="KAK8883126.1"/>
    <property type="molecule type" value="Genomic_DNA"/>
</dbReference>
<name>A0ABR2JWI9_9EUKA</name>
<proteinExistence type="predicted"/>